<evidence type="ECO:0000313" key="3">
    <source>
        <dbReference type="EMBL" id="TWW54036.1"/>
    </source>
</evidence>
<dbReference type="Proteomes" id="UP000324091">
    <property type="component" value="Unassembled WGS sequence"/>
</dbReference>
<dbReference type="SUPFAM" id="SSF48726">
    <property type="entry name" value="Immunoglobulin"/>
    <property type="match status" value="1"/>
</dbReference>
<sequence>MVSKPSRLSGLSSSGCGASHPDRPPPLPRGAAAGQCHTGVSGQRGLPLTVEAELEGGGRQQHTTSASHSLEVLGSDGRFSWSSTLNLPADQWKKVDSVTCEASLGGQSSVTQTLDPHSCSV</sequence>
<evidence type="ECO:0000259" key="2">
    <source>
        <dbReference type="Pfam" id="PF07654"/>
    </source>
</evidence>
<accession>A0A5C6MFW2</accession>
<dbReference type="Pfam" id="PF07654">
    <property type="entry name" value="C1-set"/>
    <property type="match status" value="1"/>
</dbReference>
<reference evidence="3 4" key="1">
    <citation type="submission" date="2019-04" db="EMBL/GenBank/DDBJ databases">
        <title>Chromosome genome assembly for Takifugu flavidus.</title>
        <authorList>
            <person name="Xiao S."/>
        </authorList>
    </citation>
    <scope>NUCLEOTIDE SEQUENCE [LARGE SCALE GENOMIC DNA]</scope>
    <source>
        <strain evidence="3">HTHZ2018</strain>
        <tissue evidence="3">Muscle</tissue>
    </source>
</reference>
<gene>
    <name evidence="3" type="ORF">D4764_0115970</name>
</gene>
<dbReference type="InterPro" id="IPR036179">
    <property type="entry name" value="Ig-like_dom_sf"/>
</dbReference>
<feature type="region of interest" description="Disordered" evidence="1">
    <location>
        <begin position="1"/>
        <end position="43"/>
    </location>
</feature>
<comment type="caution">
    <text evidence="3">The sequence shown here is derived from an EMBL/GenBank/DDBJ whole genome shotgun (WGS) entry which is preliminary data.</text>
</comment>
<dbReference type="InterPro" id="IPR003597">
    <property type="entry name" value="Ig_C1-set"/>
</dbReference>
<proteinExistence type="predicted"/>
<dbReference type="InterPro" id="IPR013783">
    <property type="entry name" value="Ig-like_fold"/>
</dbReference>
<evidence type="ECO:0000313" key="4">
    <source>
        <dbReference type="Proteomes" id="UP000324091"/>
    </source>
</evidence>
<name>A0A5C6MFW2_9TELE</name>
<protein>
    <submittedName>
        <fullName evidence="3">Ig lambda-3 chain C region</fullName>
    </submittedName>
</protein>
<dbReference type="Gene3D" id="2.60.40.10">
    <property type="entry name" value="Immunoglobulins"/>
    <property type="match status" value="1"/>
</dbReference>
<feature type="domain" description="Immunoglobulin C1-set" evidence="2">
    <location>
        <begin position="58"/>
        <end position="102"/>
    </location>
</feature>
<evidence type="ECO:0000256" key="1">
    <source>
        <dbReference type="SAM" id="MobiDB-lite"/>
    </source>
</evidence>
<dbReference type="AlphaFoldDB" id="A0A5C6MFW2"/>
<dbReference type="EMBL" id="RHFK02000435">
    <property type="protein sequence ID" value="TWW54036.1"/>
    <property type="molecule type" value="Genomic_DNA"/>
</dbReference>
<feature type="compositionally biased region" description="Low complexity" evidence="1">
    <location>
        <begin position="1"/>
        <end position="19"/>
    </location>
</feature>
<keyword evidence="4" id="KW-1185">Reference proteome</keyword>
<organism evidence="3 4">
    <name type="scientific">Takifugu flavidus</name>
    <name type="common">sansaifugu</name>
    <dbReference type="NCBI Taxonomy" id="433684"/>
    <lineage>
        <taxon>Eukaryota</taxon>
        <taxon>Metazoa</taxon>
        <taxon>Chordata</taxon>
        <taxon>Craniata</taxon>
        <taxon>Vertebrata</taxon>
        <taxon>Euteleostomi</taxon>
        <taxon>Actinopterygii</taxon>
        <taxon>Neopterygii</taxon>
        <taxon>Teleostei</taxon>
        <taxon>Neoteleostei</taxon>
        <taxon>Acanthomorphata</taxon>
        <taxon>Eupercaria</taxon>
        <taxon>Tetraodontiformes</taxon>
        <taxon>Tetradontoidea</taxon>
        <taxon>Tetraodontidae</taxon>
        <taxon>Takifugu</taxon>
    </lineage>
</organism>